<dbReference type="SUPFAM" id="SSF48498">
    <property type="entry name" value="Tetracyclin repressor-like, C-terminal domain"/>
    <property type="match status" value="1"/>
</dbReference>
<evidence type="ECO:0000313" key="5">
    <source>
        <dbReference type="EMBL" id="SVA45257.1"/>
    </source>
</evidence>
<dbReference type="InterPro" id="IPR009057">
    <property type="entry name" value="Homeodomain-like_sf"/>
</dbReference>
<evidence type="ECO:0000256" key="3">
    <source>
        <dbReference type="ARBA" id="ARBA00023163"/>
    </source>
</evidence>
<evidence type="ECO:0000256" key="2">
    <source>
        <dbReference type="ARBA" id="ARBA00023125"/>
    </source>
</evidence>
<proteinExistence type="predicted"/>
<dbReference type="GO" id="GO:0000976">
    <property type="term" value="F:transcription cis-regulatory region binding"/>
    <property type="evidence" value="ECO:0007669"/>
    <property type="project" value="TreeGrafter"/>
</dbReference>
<dbReference type="Pfam" id="PF19352">
    <property type="entry name" value="TetR_C_38"/>
    <property type="match status" value="1"/>
</dbReference>
<gene>
    <name evidence="5" type="ORF">METZ01_LOCUS98111</name>
</gene>
<dbReference type="PANTHER" id="PTHR30055:SF234">
    <property type="entry name" value="HTH-TYPE TRANSCRIPTIONAL REGULATOR BETI"/>
    <property type="match status" value="1"/>
</dbReference>
<sequence>MSIEPANGGESGPSDELAAEIDERAADGRMPGRRGLATRQRLLDATAEQLESCGYRDLKVVDIARTAGTSPATFYQYFPDAESAVLVQAAVLTEAWHEELQFLITGRDWSGDPDAAAHEVVDGFLTFWTDHRAILKVLDLASMEGDFRFRDLRTWLLNGATNALVDLVAAHDSDMDPKATAGVVIAMLAHVANHRPGLERWGADHDALVATVAGILRHAIVG</sequence>
<name>A0A381W044_9ZZZZ</name>
<dbReference type="Pfam" id="PF00440">
    <property type="entry name" value="TetR_N"/>
    <property type="match status" value="1"/>
</dbReference>
<accession>A0A381W044</accession>
<dbReference type="InterPro" id="IPR011075">
    <property type="entry name" value="TetR_C"/>
</dbReference>
<dbReference type="PANTHER" id="PTHR30055">
    <property type="entry name" value="HTH-TYPE TRANSCRIPTIONAL REGULATOR RUTR"/>
    <property type="match status" value="1"/>
</dbReference>
<dbReference type="InterPro" id="IPR050109">
    <property type="entry name" value="HTH-type_TetR-like_transc_reg"/>
</dbReference>
<dbReference type="PROSITE" id="PS50977">
    <property type="entry name" value="HTH_TETR_2"/>
    <property type="match status" value="1"/>
</dbReference>
<feature type="domain" description="HTH tetR-type" evidence="4">
    <location>
        <begin position="36"/>
        <end position="96"/>
    </location>
</feature>
<evidence type="ECO:0000259" key="4">
    <source>
        <dbReference type="PROSITE" id="PS50977"/>
    </source>
</evidence>
<dbReference type="SUPFAM" id="SSF46689">
    <property type="entry name" value="Homeodomain-like"/>
    <property type="match status" value="1"/>
</dbReference>
<dbReference type="EMBL" id="UINC01010147">
    <property type="protein sequence ID" value="SVA45257.1"/>
    <property type="molecule type" value="Genomic_DNA"/>
</dbReference>
<dbReference type="InterPro" id="IPR036271">
    <property type="entry name" value="Tet_transcr_reg_TetR-rel_C_sf"/>
</dbReference>
<dbReference type="Gene3D" id="1.10.357.10">
    <property type="entry name" value="Tetracycline Repressor, domain 2"/>
    <property type="match status" value="1"/>
</dbReference>
<reference evidence="5" key="1">
    <citation type="submission" date="2018-05" db="EMBL/GenBank/DDBJ databases">
        <authorList>
            <person name="Lanie J.A."/>
            <person name="Ng W.-L."/>
            <person name="Kazmierczak K.M."/>
            <person name="Andrzejewski T.M."/>
            <person name="Davidsen T.M."/>
            <person name="Wayne K.J."/>
            <person name="Tettelin H."/>
            <person name="Glass J.I."/>
            <person name="Rusch D."/>
            <person name="Podicherti R."/>
            <person name="Tsui H.-C.T."/>
            <person name="Winkler M.E."/>
        </authorList>
    </citation>
    <scope>NUCLEOTIDE SEQUENCE</scope>
</reference>
<dbReference type="AlphaFoldDB" id="A0A381W044"/>
<keyword evidence="1" id="KW-0805">Transcription regulation</keyword>
<keyword evidence="2" id="KW-0238">DNA-binding</keyword>
<protein>
    <recommendedName>
        <fullName evidence="4">HTH tetR-type domain-containing protein</fullName>
    </recommendedName>
</protein>
<dbReference type="InterPro" id="IPR001647">
    <property type="entry name" value="HTH_TetR"/>
</dbReference>
<keyword evidence="3" id="KW-0804">Transcription</keyword>
<evidence type="ECO:0000256" key="1">
    <source>
        <dbReference type="ARBA" id="ARBA00023015"/>
    </source>
</evidence>
<dbReference type="Gene3D" id="1.10.10.60">
    <property type="entry name" value="Homeodomain-like"/>
    <property type="match status" value="1"/>
</dbReference>
<dbReference type="GO" id="GO:0003700">
    <property type="term" value="F:DNA-binding transcription factor activity"/>
    <property type="evidence" value="ECO:0007669"/>
    <property type="project" value="TreeGrafter"/>
</dbReference>
<organism evidence="5">
    <name type="scientific">marine metagenome</name>
    <dbReference type="NCBI Taxonomy" id="408172"/>
    <lineage>
        <taxon>unclassified sequences</taxon>
        <taxon>metagenomes</taxon>
        <taxon>ecological metagenomes</taxon>
    </lineage>
</organism>